<dbReference type="AlphaFoldDB" id="A0A8H7W0B6"/>
<name>A0A8H7W0B6_9FUNG</name>
<evidence type="ECO:0000313" key="1">
    <source>
        <dbReference type="EMBL" id="KAG2237997.1"/>
    </source>
</evidence>
<proteinExistence type="predicted"/>
<keyword evidence="2" id="KW-1185">Reference proteome</keyword>
<protein>
    <submittedName>
        <fullName evidence="1">Uncharacterized protein</fullName>
    </submittedName>
</protein>
<dbReference type="EMBL" id="JAEPRE010000001">
    <property type="protein sequence ID" value="KAG2237997.1"/>
    <property type="molecule type" value="Genomic_DNA"/>
</dbReference>
<reference evidence="1" key="1">
    <citation type="submission" date="2021-01" db="EMBL/GenBank/DDBJ databases">
        <title>Metabolic potential, ecology and presence of endohyphal bacteria is reflected in genomic diversity of Mucoromycotina.</title>
        <authorList>
            <person name="Muszewska A."/>
            <person name="Okrasinska A."/>
            <person name="Steczkiewicz K."/>
            <person name="Drgas O."/>
            <person name="Orlowska M."/>
            <person name="Perlinska-Lenart U."/>
            <person name="Aleksandrzak-Piekarczyk T."/>
            <person name="Szatraj K."/>
            <person name="Zielenkiewicz U."/>
            <person name="Pilsyk S."/>
            <person name="Malc E."/>
            <person name="Mieczkowski P."/>
            <person name="Kruszewska J.S."/>
            <person name="Biernat P."/>
            <person name="Pawlowska J."/>
        </authorList>
    </citation>
    <scope>NUCLEOTIDE SEQUENCE</scope>
    <source>
        <strain evidence="1">WA0000018081</strain>
    </source>
</reference>
<dbReference type="SUPFAM" id="SSF55961">
    <property type="entry name" value="Bet v1-like"/>
    <property type="match status" value="1"/>
</dbReference>
<accession>A0A8H7W0B6</accession>
<dbReference type="Gene3D" id="3.30.530.20">
    <property type="match status" value="1"/>
</dbReference>
<comment type="caution">
    <text evidence="1">The sequence shown here is derived from an EMBL/GenBank/DDBJ whole genome shotgun (WGS) entry which is preliminary data.</text>
</comment>
<sequence>MITAILVICLVLVPTIPLLLYGIGLLLPASHTVTRSATYNTTAEIVWAILTSVQDYPAWRSNIDRVTLRQDEFESDINKYEDESRLTFIEYTSKKDRRTVIVHIEQEHERKLLRVIEERPYITPGEEHSFTNSNFSGSWTFLIEPEQDKVTLKITEFGTVKKPMVRAFHTLFFGFNRRIDRFLKDLGKEIELVA</sequence>
<dbReference type="Proteomes" id="UP000613177">
    <property type="component" value="Unassembled WGS sequence"/>
</dbReference>
<dbReference type="InterPro" id="IPR019587">
    <property type="entry name" value="Polyketide_cyclase/dehydratase"/>
</dbReference>
<dbReference type="InterPro" id="IPR023393">
    <property type="entry name" value="START-like_dom_sf"/>
</dbReference>
<dbReference type="Pfam" id="PF10604">
    <property type="entry name" value="Polyketide_cyc2"/>
    <property type="match status" value="1"/>
</dbReference>
<gene>
    <name evidence="1" type="ORF">INT48_002559</name>
</gene>
<evidence type="ECO:0000313" key="2">
    <source>
        <dbReference type="Proteomes" id="UP000613177"/>
    </source>
</evidence>
<organism evidence="1 2">
    <name type="scientific">Thamnidium elegans</name>
    <dbReference type="NCBI Taxonomy" id="101142"/>
    <lineage>
        <taxon>Eukaryota</taxon>
        <taxon>Fungi</taxon>
        <taxon>Fungi incertae sedis</taxon>
        <taxon>Mucoromycota</taxon>
        <taxon>Mucoromycotina</taxon>
        <taxon>Mucoromycetes</taxon>
        <taxon>Mucorales</taxon>
        <taxon>Mucorineae</taxon>
        <taxon>Mucoraceae</taxon>
        <taxon>Thamnidium</taxon>
    </lineage>
</organism>